<dbReference type="Proteomes" id="UP000285310">
    <property type="component" value="Unassembled WGS sequence"/>
</dbReference>
<feature type="transmembrane region" description="Helical" evidence="1">
    <location>
        <begin position="384"/>
        <end position="410"/>
    </location>
</feature>
<comment type="caution">
    <text evidence="2">The sequence shown here is derived from an EMBL/GenBank/DDBJ whole genome shotgun (WGS) entry which is preliminary data.</text>
</comment>
<dbReference type="Pfam" id="PF03929">
    <property type="entry name" value="PepSY_TM"/>
    <property type="match status" value="1"/>
</dbReference>
<organism evidence="2 3">
    <name type="scientific">Salinisphaera japonica YTM-1</name>
    <dbReference type="NCBI Taxonomy" id="1209778"/>
    <lineage>
        <taxon>Bacteria</taxon>
        <taxon>Pseudomonadati</taxon>
        <taxon>Pseudomonadota</taxon>
        <taxon>Gammaproteobacteria</taxon>
        <taxon>Salinisphaerales</taxon>
        <taxon>Salinisphaeraceae</taxon>
        <taxon>Salinisphaera</taxon>
    </lineage>
</organism>
<dbReference type="EMBL" id="AYKG01000056">
    <property type="protein sequence ID" value="ROO24874.1"/>
    <property type="molecule type" value="Genomic_DNA"/>
</dbReference>
<keyword evidence="1" id="KW-0812">Transmembrane</keyword>
<keyword evidence="1" id="KW-0472">Membrane</keyword>
<dbReference type="AlphaFoldDB" id="A0A423PH24"/>
<gene>
    <name evidence="2" type="ORF">SAJA_13865</name>
</gene>
<evidence type="ECO:0000313" key="3">
    <source>
        <dbReference type="Proteomes" id="UP000285310"/>
    </source>
</evidence>
<reference evidence="2 3" key="1">
    <citation type="submission" date="2013-10" db="EMBL/GenBank/DDBJ databases">
        <title>Salinisphaera japonica YTM-1 Genome Sequencing.</title>
        <authorList>
            <person name="Lai Q."/>
            <person name="Li C."/>
            <person name="Shao Z."/>
        </authorList>
    </citation>
    <scope>NUCLEOTIDE SEQUENCE [LARGE SCALE GENOMIC DNA]</scope>
    <source>
        <strain evidence="2 3">YTM-1</strain>
    </source>
</reference>
<dbReference type="RefSeq" id="WP_123659215.1">
    <property type="nucleotide sequence ID" value="NZ_AYKG01000056.1"/>
</dbReference>
<evidence type="ECO:0000256" key="1">
    <source>
        <dbReference type="SAM" id="Phobius"/>
    </source>
</evidence>
<feature type="transmembrane region" description="Helical" evidence="1">
    <location>
        <begin position="198"/>
        <end position="216"/>
    </location>
</feature>
<keyword evidence="3" id="KW-1185">Reference proteome</keyword>
<protein>
    <submittedName>
        <fullName evidence="2">Membrane protein</fullName>
    </submittedName>
</protein>
<keyword evidence="1" id="KW-1133">Transmembrane helix</keyword>
<dbReference type="InParanoid" id="A0A423PH24"/>
<dbReference type="PANTHER" id="PTHR34219:SF1">
    <property type="entry name" value="PEPSY DOMAIN-CONTAINING PROTEIN"/>
    <property type="match status" value="1"/>
</dbReference>
<feature type="transmembrane region" description="Helical" evidence="1">
    <location>
        <begin position="158"/>
        <end position="178"/>
    </location>
</feature>
<evidence type="ECO:0000313" key="2">
    <source>
        <dbReference type="EMBL" id="ROO24874.1"/>
    </source>
</evidence>
<sequence length="430" mass="45836">MPVAISPATRLAVFMRALHSAVGLFAAPWLLIAAITGLAYAATPQLTAWWYAPVTTADTAGAGASLSLTRQIDIARQARPEAGPPVALRPGRAGETTTRVMFARPGADAGVTTAVFVDPGTGRIHGQLAGYGTSGALPIRRVIDKLHRSLLLGAPGRLYSELAASWLAVAALGGLVLWGQARRAPRRARAWHRRLGPWLVIGLLGFSITGLTWSQFAGQRIATLRVLAGWQTPTLSAATASSTARPGTQTYDSVLATARRQGLGADRIEIRAPRGNDTTWTVAEIDRRWPSQVDRIAVDSVTGASVAHSRFADWPLAAKLTRWGIDGHMGVLFGWVNQLVLAVFATGLIALIVSGWVGLIQRRRQTARMTLWHSLVGLTRRQQIGLGVTFCALAFVLPVWAASCPLLVWLDARAPGLSRLIGRPSGPPAA</sequence>
<dbReference type="OrthoDB" id="9791166at2"/>
<accession>A0A423PH24</accession>
<proteinExistence type="predicted"/>
<feature type="transmembrane region" description="Helical" evidence="1">
    <location>
        <begin position="339"/>
        <end position="359"/>
    </location>
</feature>
<dbReference type="PANTHER" id="PTHR34219">
    <property type="entry name" value="IRON-REGULATED INNER MEMBRANE PROTEIN-RELATED"/>
    <property type="match status" value="1"/>
</dbReference>
<dbReference type="InterPro" id="IPR005625">
    <property type="entry name" value="PepSY-ass_TM"/>
</dbReference>
<name>A0A423PH24_9GAMM</name>